<dbReference type="PANTHER" id="PTHR43649:SF31">
    <property type="entry name" value="SN-GLYCEROL-3-PHOSPHATE-BINDING PERIPLASMIC PROTEIN UGPB"/>
    <property type="match status" value="1"/>
</dbReference>
<dbReference type="RefSeq" id="WP_094408250.1">
    <property type="nucleotide sequence ID" value="NZ_BMJZ01000006.1"/>
</dbReference>
<dbReference type="SUPFAM" id="SSF53850">
    <property type="entry name" value="Periplasmic binding protein-like II"/>
    <property type="match status" value="1"/>
</dbReference>
<evidence type="ECO:0000313" key="10">
    <source>
        <dbReference type="Proteomes" id="UP000216361"/>
    </source>
</evidence>
<name>A0A255XSG3_9PROT</name>
<dbReference type="InterPro" id="IPR050490">
    <property type="entry name" value="Bact_solute-bd_prot1"/>
</dbReference>
<dbReference type="CDD" id="cd14748">
    <property type="entry name" value="PBP2_UgpB"/>
    <property type="match status" value="1"/>
</dbReference>
<protein>
    <recommendedName>
        <fullName evidence="4">sn-glycerol-3-phosphate-binding periplasmic protein UgpB</fullName>
    </recommendedName>
</protein>
<sequence length="438" mass="48138">MRSFIAALSLGCAVSVSAFAAPVEIQWWHAMTGANNDRVNQLVDGFNASQSDYKVVATFKSNDYTELMNQTIAAYRAGNAPHITQVFEVGTATMMAAKGAVKPVYELMAEAGEKFDPNVYLPAIKAYYSTAQGKMLSMPFNSSTPIFYYNKDAFAKAGLDPEKAPKTWPEVIDAAKKVRASGHACGLTTAWVTWTQMETFSAWHNISFGTKANGFGGFDTEFKFNNPTIVKHFETLNEMQKDGSFKYGGRTTQPEGLFLSGECAMIMTSSGFLGNAIKNAKFNFATGMLPYYPDVAGAPQNSIIGGATLWVMGGKKAQEYKGVAKFFTYLSQLDVQIVNHQQTGYLPVTIAAYQETKRSGFYDRNPGRETPILQLQNKTPTENSFGVRFGNLPKIRDLIMDEVEAAFAGKISVKQAMDNAVAKGNEELRRFERTVAKN</sequence>
<dbReference type="Proteomes" id="UP000216361">
    <property type="component" value="Unassembled WGS sequence"/>
</dbReference>
<dbReference type="PANTHER" id="PTHR43649">
    <property type="entry name" value="ARABINOSE-BINDING PROTEIN-RELATED"/>
    <property type="match status" value="1"/>
</dbReference>
<comment type="caution">
    <text evidence="9">The sequence shown here is derived from an EMBL/GenBank/DDBJ whole genome shotgun (WGS) entry which is preliminary data.</text>
</comment>
<dbReference type="NCBIfam" id="NF008211">
    <property type="entry name" value="PRK10974.1"/>
    <property type="match status" value="1"/>
</dbReference>
<evidence type="ECO:0000256" key="3">
    <source>
        <dbReference type="ARBA" id="ARBA00011557"/>
    </source>
</evidence>
<evidence type="ECO:0000256" key="4">
    <source>
        <dbReference type="ARBA" id="ARBA00017470"/>
    </source>
</evidence>
<proteinExistence type="inferred from homology"/>
<evidence type="ECO:0000256" key="2">
    <source>
        <dbReference type="ARBA" id="ARBA00008520"/>
    </source>
</evidence>
<evidence type="ECO:0000256" key="1">
    <source>
        <dbReference type="ARBA" id="ARBA00004418"/>
    </source>
</evidence>
<feature type="chain" id="PRO_5012942735" description="sn-glycerol-3-phosphate-binding periplasmic protein UgpB" evidence="8">
    <location>
        <begin position="21"/>
        <end position="438"/>
    </location>
</feature>
<dbReference type="GO" id="GO:0042597">
    <property type="term" value="C:periplasmic space"/>
    <property type="evidence" value="ECO:0007669"/>
    <property type="project" value="UniProtKB-SubCell"/>
</dbReference>
<dbReference type="AlphaFoldDB" id="A0A255XSG3"/>
<dbReference type="Gene3D" id="3.40.190.10">
    <property type="entry name" value="Periplasmic binding protein-like II"/>
    <property type="match status" value="2"/>
</dbReference>
<keyword evidence="10" id="KW-1185">Reference proteome</keyword>
<dbReference type="Pfam" id="PF13416">
    <property type="entry name" value="SBP_bac_8"/>
    <property type="match status" value="1"/>
</dbReference>
<reference evidence="9 10" key="1">
    <citation type="submission" date="2017-07" db="EMBL/GenBank/DDBJ databases">
        <title>Elstera cyanobacteriorum sp. nov., a novel bacterium isolated from cyanobacterial aggregates in a eutrophic lake.</title>
        <authorList>
            <person name="Cai H."/>
        </authorList>
    </citation>
    <scope>NUCLEOTIDE SEQUENCE [LARGE SCALE GENOMIC DNA]</scope>
    <source>
        <strain evidence="9 10">TH019</strain>
    </source>
</reference>
<evidence type="ECO:0000256" key="6">
    <source>
        <dbReference type="ARBA" id="ARBA00022729"/>
    </source>
</evidence>
<gene>
    <name evidence="9" type="ORF">CHR90_06845</name>
</gene>
<comment type="function">
    <text evidence="7">Part of the ABC transporter complex UgpBAEC involved in sn-glycerol-3-phosphate (G3P) import. Binds G3P.</text>
</comment>
<evidence type="ECO:0000256" key="8">
    <source>
        <dbReference type="SAM" id="SignalP"/>
    </source>
</evidence>
<accession>A0A255XSG3</accession>
<dbReference type="EMBL" id="NOXS01000030">
    <property type="protein sequence ID" value="OYQ19831.1"/>
    <property type="molecule type" value="Genomic_DNA"/>
</dbReference>
<organism evidence="9 10">
    <name type="scientific">Elstera cyanobacteriorum</name>
    <dbReference type="NCBI Taxonomy" id="2022747"/>
    <lineage>
        <taxon>Bacteria</taxon>
        <taxon>Pseudomonadati</taxon>
        <taxon>Pseudomonadota</taxon>
        <taxon>Alphaproteobacteria</taxon>
        <taxon>Rhodospirillales</taxon>
        <taxon>Rhodospirillaceae</taxon>
        <taxon>Elstera</taxon>
    </lineage>
</organism>
<comment type="similarity">
    <text evidence="2">Belongs to the bacterial solute-binding protein 1 family.</text>
</comment>
<evidence type="ECO:0000256" key="7">
    <source>
        <dbReference type="ARBA" id="ARBA00034473"/>
    </source>
</evidence>
<feature type="signal peptide" evidence="8">
    <location>
        <begin position="1"/>
        <end position="20"/>
    </location>
</feature>
<dbReference type="InterPro" id="IPR006059">
    <property type="entry name" value="SBP"/>
</dbReference>
<evidence type="ECO:0000256" key="5">
    <source>
        <dbReference type="ARBA" id="ARBA00022448"/>
    </source>
</evidence>
<comment type="subunit">
    <text evidence="3">The complex is composed of two ATP-binding proteins (UgpC), two transmembrane proteins (UgpA and UgpE) and a solute-binding protein (UgpB).</text>
</comment>
<comment type="subcellular location">
    <subcellularLocation>
        <location evidence="1">Periplasm</location>
    </subcellularLocation>
</comment>
<evidence type="ECO:0000313" key="9">
    <source>
        <dbReference type="EMBL" id="OYQ19831.1"/>
    </source>
</evidence>
<keyword evidence="5" id="KW-0813">Transport</keyword>
<keyword evidence="6 8" id="KW-0732">Signal</keyword>
<dbReference type="OrthoDB" id="9762335at2"/>